<organism evidence="2 3">
    <name type="scientific">Paractinoplanes rhizophilus</name>
    <dbReference type="NCBI Taxonomy" id="1416877"/>
    <lineage>
        <taxon>Bacteria</taxon>
        <taxon>Bacillati</taxon>
        <taxon>Actinomycetota</taxon>
        <taxon>Actinomycetes</taxon>
        <taxon>Micromonosporales</taxon>
        <taxon>Micromonosporaceae</taxon>
        <taxon>Paractinoplanes</taxon>
    </lineage>
</organism>
<sequence>MGGRRGDIPRPHRRDPTAGRRGKARRHQDAVRQLAALKAEYRRPLAPGAEAAGRTRLTERYSVMDTVAELPERKFLARKAAHLRKSELSRLLSAHPGMTVRQARRARKKR</sequence>
<evidence type="ECO:0000256" key="1">
    <source>
        <dbReference type="SAM" id="MobiDB-lite"/>
    </source>
</evidence>
<protein>
    <submittedName>
        <fullName evidence="2">Uncharacterized protein</fullName>
    </submittedName>
</protein>
<dbReference type="Proteomes" id="UP001596548">
    <property type="component" value="Unassembled WGS sequence"/>
</dbReference>
<feature type="compositionally biased region" description="Basic and acidic residues" evidence="1">
    <location>
        <begin position="1"/>
        <end position="18"/>
    </location>
</feature>
<name>A0ABW2HHE7_9ACTN</name>
<evidence type="ECO:0000313" key="2">
    <source>
        <dbReference type="EMBL" id="MFC7272568.1"/>
    </source>
</evidence>
<proteinExistence type="predicted"/>
<dbReference type="RefSeq" id="WP_378963949.1">
    <property type="nucleotide sequence ID" value="NZ_JBHTBJ010000001.1"/>
</dbReference>
<evidence type="ECO:0000313" key="3">
    <source>
        <dbReference type="Proteomes" id="UP001596548"/>
    </source>
</evidence>
<comment type="caution">
    <text evidence="2">The sequence shown here is derived from an EMBL/GenBank/DDBJ whole genome shotgun (WGS) entry which is preliminary data.</text>
</comment>
<gene>
    <name evidence="2" type="ORF">ACFQS1_01125</name>
</gene>
<keyword evidence="3" id="KW-1185">Reference proteome</keyword>
<reference evidence="3" key="1">
    <citation type="journal article" date="2019" name="Int. J. Syst. Evol. Microbiol.">
        <title>The Global Catalogue of Microorganisms (GCM) 10K type strain sequencing project: providing services to taxonomists for standard genome sequencing and annotation.</title>
        <authorList>
            <consortium name="The Broad Institute Genomics Platform"/>
            <consortium name="The Broad Institute Genome Sequencing Center for Infectious Disease"/>
            <person name="Wu L."/>
            <person name="Ma J."/>
        </authorList>
    </citation>
    <scope>NUCLEOTIDE SEQUENCE [LARGE SCALE GENOMIC DNA]</scope>
    <source>
        <strain evidence="3">XZYJT-10</strain>
    </source>
</reference>
<accession>A0ABW2HHE7</accession>
<dbReference type="EMBL" id="JBHTBJ010000001">
    <property type="protein sequence ID" value="MFC7272568.1"/>
    <property type="molecule type" value="Genomic_DNA"/>
</dbReference>
<feature type="region of interest" description="Disordered" evidence="1">
    <location>
        <begin position="1"/>
        <end position="30"/>
    </location>
</feature>